<dbReference type="RefSeq" id="WP_025649626.1">
    <property type="nucleotide sequence ID" value="NZ_CP035393.1"/>
</dbReference>
<evidence type="ECO:0000256" key="2">
    <source>
        <dbReference type="ARBA" id="ARBA00022741"/>
    </source>
</evidence>
<dbReference type="GO" id="GO:0035435">
    <property type="term" value="P:phosphate ion transmembrane transport"/>
    <property type="evidence" value="ECO:0007669"/>
    <property type="project" value="InterPro"/>
</dbReference>
<dbReference type="AlphaFoldDB" id="A0A411A4W8"/>
<dbReference type="GO" id="GO:0005524">
    <property type="term" value="F:ATP binding"/>
    <property type="evidence" value="ECO:0007669"/>
    <property type="project" value="UniProtKB-KW"/>
</dbReference>
<dbReference type="InterPro" id="IPR017871">
    <property type="entry name" value="ABC_transporter-like_CS"/>
</dbReference>
<evidence type="ECO:0000256" key="3">
    <source>
        <dbReference type="ARBA" id="ARBA00022840"/>
    </source>
</evidence>
<dbReference type="CDD" id="cd03260">
    <property type="entry name" value="ABC_PstB_phosphate_transporter"/>
    <property type="match status" value="1"/>
</dbReference>
<dbReference type="InterPro" id="IPR003593">
    <property type="entry name" value="AAA+_ATPase"/>
</dbReference>
<protein>
    <submittedName>
        <fullName evidence="4">Phosphate import ATP-binding protein PstB 3</fullName>
    </submittedName>
</protein>
<dbReference type="Pfam" id="PF00005">
    <property type="entry name" value="ABC_tran"/>
    <property type="match status" value="1"/>
</dbReference>
<dbReference type="InterPro" id="IPR027417">
    <property type="entry name" value="P-loop_NTPase"/>
</dbReference>
<sequence length="245" mass="27207">MKEETPAISFLSAGKRFEQNHTSFDVLSRVTGHIQKGSITALIGPSGAGKSTLLSLCNLMNTPDEGEVLVFGKEIRHWDIRELRKTAGLAFQSAPVMDGTVRDNLLLAEKLHGAQHYTPEELADFTDLPRELLDRNAKELSGGQRQKLSLGRTLAGLPSILLLDEITSALDPSSVLTIEKLITKLHRQKQLTILWITHNLEQAERLSDTVWFMAEGRLLETAETKTFFKEPKHEKARALLQGSGC</sequence>
<name>A0A411A4W8_BACVE</name>
<evidence type="ECO:0000313" key="4">
    <source>
        <dbReference type="EMBL" id="QOY25441.1"/>
    </source>
</evidence>
<dbReference type="SUPFAM" id="SSF52540">
    <property type="entry name" value="P-loop containing nucleoside triphosphate hydrolases"/>
    <property type="match status" value="1"/>
</dbReference>
<keyword evidence="3 4" id="KW-0067">ATP-binding</keyword>
<dbReference type="GO" id="GO:0016887">
    <property type="term" value="F:ATP hydrolysis activity"/>
    <property type="evidence" value="ECO:0007669"/>
    <property type="project" value="InterPro"/>
</dbReference>
<proteinExistence type="predicted"/>
<organism evidence="4 5">
    <name type="scientific">Bacillus velezensis</name>
    <dbReference type="NCBI Taxonomy" id="492670"/>
    <lineage>
        <taxon>Bacteria</taxon>
        <taxon>Bacillati</taxon>
        <taxon>Bacillota</taxon>
        <taxon>Bacilli</taxon>
        <taxon>Bacillales</taxon>
        <taxon>Bacillaceae</taxon>
        <taxon>Bacillus</taxon>
        <taxon>Bacillus amyloliquefaciens group</taxon>
    </lineage>
</organism>
<evidence type="ECO:0000256" key="1">
    <source>
        <dbReference type="ARBA" id="ARBA00022448"/>
    </source>
</evidence>
<dbReference type="PROSITE" id="PS00211">
    <property type="entry name" value="ABC_TRANSPORTER_1"/>
    <property type="match status" value="1"/>
</dbReference>
<dbReference type="GO" id="GO:0016020">
    <property type="term" value="C:membrane"/>
    <property type="evidence" value="ECO:0007669"/>
    <property type="project" value="InterPro"/>
</dbReference>
<dbReference type="SMART" id="SM00382">
    <property type="entry name" value="AAA"/>
    <property type="match status" value="1"/>
</dbReference>
<keyword evidence="2" id="KW-0547">Nucleotide-binding</keyword>
<gene>
    <name evidence="4" type="primary">pstB3_1</name>
    <name evidence="4" type="ORF">BACVE_000369</name>
</gene>
<dbReference type="PANTHER" id="PTHR43423:SF1">
    <property type="entry name" value="ABC TRANSPORTER I FAMILY MEMBER 17"/>
    <property type="match status" value="1"/>
</dbReference>
<dbReference type="GO" id="GO:0005315">
    <property type="term" value="F:phosphate transmembrane transporter activity"/>
    <property type="evidence" value="ECO:0007669"/>
    <property type="project" value="InterPro"/>
</dbReference>
<dbReference type="EMBL" id="CP063687">
    <property type="protein sequence ID" value="QOY25441.1"/>
    <property type="molecule type" value="Genomic_DNA"/>
</dbReference>
<dbReference type="Proteomes" id="UP000587477">
    <property type="component" value="Chromosome"/>
</dbReference>
<keyword evidence="1" id="KW-0813">Transport</keyword>
<dbReference type="InterPro" id="IPR005670">
    <property type="entry name" value="PstB-like"/>
</dbReference>
<dbReference type="PANTHER" id="PTHR43423">
    <property type="entry name" value="ABC TRANSPORTER I FAMILY MEMBER 17"/>
    <property type="match status" value="1"/>
</dbReference>
<evidence type="ECO:0000313" key="5">
    <source>
        <dbReference type="Proteomes" id="UP000587477"/>
    </source>
</evidence>
<dbReference type="InterPro" id="IPR003439">
    <property type="entry name" value="ABC_transporter-like_ATP-bd"/>
</dbReference>
<dbReference type="Gene3D" id="3.40.50.300">
    <property type="entry name" value="P-loop containing nucleotide triphosphate hydrolases"/>
    <property type="match status" value="1"/>
</dbReference>
<accession>A0A411A4W8</accession>
<reference evidence="5" key="1">
    <citation type="submission" date="2020-10" db="EMBL/GenBank/DDBJ databases">
        <title>Complete genome sequence of Bacillus velezensis NST6.</title>
        <authorList>
            <person name="Choi J."/>
        </authorList>
    </citation>
    <scope>NUCLEOTIDE SEQUENCE [LARGE SCALE GENOMIC DNA]</scope>
    <source>
        <strain evidence="5">NST6</strain>
    </source>
</reference>
<dbReference type="PROSITE" id="PS50893">
    <property type="entry name" value="ABC_TRANSPORTER_2"/>
    <property type="match status" value="1"/>
</dbReference>